<name>A0A7W7HKH9_9ACTN</name>
<dbReference type="Pfam" id="PF12770">
    <property type="entry name" value="CHAT"/>
    <property type="match status" value="1"/>
</dbReference>
<sequence>MTGVVVDGSGFEIVAGGERVGPRRELTETDEVQLSDLGVRYLRAVQSQAGDDVFLALGRELWKWLNGAEGQLSALLERISAPVTFEVRGPRSPVDREWTLLRAPFELLARPGGGFLAADAVERFCVVRRLGRSAAVPEPDGFRLGLAFMASSPRRQHELDFEAEEAAILAAVDDTRVDLVVEDTGNPVELGRRLADLGGMPVVHLSCHGVNKFVTKAGRLGEPVLMMEDEVGDELPTTAADLVRLFASSVPRLLFVSACLTDAAAGAPGHLAGGAGRRSGTTDGGPDPMLAHSMATALVAAGFPAVLGWDGSVGDQAATAFAEVLYQQLSNRADLALAVGDARRALLNSDDRAMRADWHLARLWIGPAGGGPVVTGTERRSRVSAVHGTKVFLDRKQHVPVAAPSMFVGRRPELQRTLRVLRGQDKAGVLLHGQGRLGKSSLAARIADRCPQLVPAVVFGDYSAAAILDVVDDAVRADKDARDLIEQRRAQVRDRPEALEQLLLDLLSGPCAQAGRGHRPLLLVIDDLEQVLELDPNGPHRVDPRVAGVLAGVLRAFDPGLTDSRLLVTSRFQFTLGGLEGRLEQVPLRPLSAVAQRKLLHRQQVDVSAERRQERDGLAERAMTVSRGNPGLQDLIGLRLVYSEQVDAGRAEAAVAGMEAYLQQGRLPSEAELRVFLENLALDTLIEQAGAEHRTLLRDLTLFELPVPEPVAAVLAERAGGSTKRLVGLGLLDVFPDGYDSRRPALAVNALAAGRVDPLDDTEITELAQVVAEPLYAAWGGAAESNRDLGSELQLTLIALRADTPGIVAHCATGAVEALRSGPAVGAFRLGQEAIGLLDRHRVPVPSFLLRRVADAARISGDGDTAEHLYSRASRQTQADGPDQTDPRERARVTAEHATFLLNRGEVQQAEQLLQQAHQLFSSAGSEREAAICQGRIADIIYQRGDYDEALRIRREVELPVYERLGDALSTAVTWGQVADILYQRGDYDEALRIRREMQLPVFERLSETRATAVAWGKIADILYQRGDYDETLRIRREVELPVFEQLGDTREVAITWGSIADILYQRGDYDETLRIRREVELPVYERLGDTRSTAVTWGQIADILYQRGDYDEALRIRREVELPVYERLGDTRSTAITWGGIANILYQRGDYDEALRIRREMQLPVYERLGDTRKVAITWGNIADILHQRGDYDETLRIRREMQLPVYERLGDTRSTAITWGSIADILYQRGDYDEALRIRREMQLPVYERLGDTRSTAITWGNIADILYERGDFDEAAALHTKRLRVCEQLGDLEGVAAAKWGLAQIDLARENYEDALPRIMESFLSLCHLQKHDGIAVVGSVLGQLLLATGDHEQARSVLEDSLAAAEKIGATSMFKTLGDLIHQSRNPER</sequence>
<dbReference type="Proteomes" id="UP000590511">
    <property type="component" value="Unassembled WGS sequence"/>
</dbReference>
<evidence type="ECO:0000313" key="3">
    <source>
        <dbReference type="Proteomes" id="UP000590511"/>
    </source>
</evidence>
<dbReference type="InterPro" id="IPR002885">
    <property type="entry name" value="PPR_rpt"/>
</dbReference>
<dbReference type="EMBL" id="JACHNC010000001">
    <property type="protein sequence ID" value="MBB4752204.1"/>
    <property type="molecule type" value="Genomic_DNA"/>
</dbReference>
<accession>A0A7W7HKH9</accession>
<dbReference type="InterPro" id="IPR027417">
    <property type="entry name" value="P-loop_NTPase"/>
</dbReference>
<dbReference type="InterPro" id="IPR019734">
    <property type="entry name" value="TPR_rpt"/>
</dbReference>
<gene>
    <name evidence="2" type="ORF">BJ964_006365</name>
</gene>
<reference evidence="2 3" key="1">
    <citation type="submission" date="2020-08" db="EMBL/GenBank/DDBJ databases">
        <title>Sequencing the genomes of 1000 actinobacteria strains.</title>
        <authorList>
            <person name="Klenk H.-P."/>
        </authorList>
    </citation>
    <scope>NUCLEOTIDE SEQUENCE [LARGE SCALE GENOMIC DNA]</scope>
    <source>
        <strain evidence="2 3">DSM 43150</strain>
    </source>
</reference>
<evidence type="ECO:0000313" key="2">
    <source>
        <dbReference type="EMBL" id="MBB4752204.1"/>
    </source>
</evidence>
<dbReference type="Gene3D" id="3.40.50.300">
    <property type="entry name" value="P-loop containing nucleotide triphosphate hydrolases"/>
    <property type="match status" value="1"/>
</dbReference>
<comment type="caution">
    <text evidence="2">The sequence shown here is derived from an EMBL/GenBank/DDBJ whole genome shotgun (WGS) entry which is preliminary data.</text>
</comment>
<dbReference type="InterPro" id="IPR024983">
    <property type="entry name" value="CHAT_dom"/>
</dbReference>
<proteinExistence type="predicted"/>
<dbReference type="Pfam" id="PF07721">
    <property type="entry name" value="TPR_4"/>
    <property type="match status" value="1"/>
</dbReference>
<dbReference type="Pfam" id="PF01535">
    <property type="entry name" value="PPR"/>
    <property type="match status" value="1"/>
</dbReference>
<dbReference type="PANTHER" id="PTHR10098">
    <property type="entry name" value="RAPSYN-RELATED"/>
    <property type="match status" value="1"/>
</dbReference>
<dbReference type="SUPFAM" id="SSF48452">
    <property type="entry name" value="TPR-like"/>
    <property type="match status" value="3"/>
</dbReference>
<dbReference type="RefSeq" id="WP_223149643.1">
    <property type="nucleotide sequence ID" value="NZ_JACHNC010000001.1"/>
</dbReference>
<dbReference type="SUPFAM" id="SSF52540">
    <property type="entry name" value="P-loop containing nucleoside triphosphate hydrolases"/>
    <property type="match status" value="1"/>
</dbReference>
<dbReference type="Gene3D" id="1.25.40.10">
    <property type="entry name" value="Tetratricopeptide repeat domain"/>
    <property type="match status" value="2"/>
</dbReference>
<protein>
    <submittedName>
        <fullName evidence="2">Tetratricopeptide (TPR) repeat protein</fullName>
    </submittedName>
</protein>
<evidence type="ECO:0000259" key="1">
    <source>
        <dbReference type="Pfam" id="PF12770"/>
    </source>
</evidence>
<dbReference type="Pfam" id="PF13424">
    <property type="entry name" value="TPR_12"/>
    <property type="match status" value="3"/>
</dbReference>
<feature type="domain" description="CHAT" evidence="1">
    <location>
        <begin position="99"/>
        <end position="358"/>
    </location>
</feature>
<organism evidence="2 3">
    <name type="scientific">Actinoplanes lobatus</name>
    <dbReference type="NCBI Taxonomy" id="113568"/>
    <lineage>
        <taxon>Bacteria</taxon>
        <taxon>Bacillati</taxon>
        <taxon>Actinomycetota</taxon>
        <taxon>Actinomycetes</taxon>
        <taxon>Micromonosporales</taxon>
        <taxon>Micromonosporaceae</taxon>
        <taxon>Actinoplanes</taxon>
    </lineage>
</organism>
<dbReference type="InterPro" id="IPR011717">
    <property type="entry name" value="TPR-4"/>
</dbReference>
<dbReference type="GO" id="GO:0042802">
    <property type="term" value="F:identical protein binding"/>
    <property type="evidence" value="ECO:0007669"/>
    <property type="project" value="InterPro"/>
</dbReference>
<dbReference type="InterPro" id="IPR011990">
    <property type="entry name" value="TPR-like_helical_dom_sf"/>
</dbReference>
<dbReference type="SMART" id="SM00028">
    <property type="entry name" value="TPR"/>
    <property type="match status" value="4"/>
</dbReference>